<proteinExistence type="inferred from homology"/>
<dbReference type="SUPFAM" id="SSF50630">
    <property type="entry name" value="Acid proteases"/>
    <property type="match status" value="1"/>
</dbReference>
<feature type="domain" description="Peptidase A1" evidence="4">
    <location>
        <begin position="55"/>
        <end position="347"/>
    </location>
</feature>
<dbReference type="AlphaFoldDB" id="A0AA39IRN6"/>
<comment type="similarity">
    <text evidence="1">Belongs to the peptidase A1 family.</text>
</comment>
<evidence type="ECO:0000256" key="1">
    <source>
        <dbReference type="ARBA" id="ARBA00007447"/>
    </source>
</evidence>
<dbReference type="EMBL" id="JAUCMV010000001">
    <property type="protein sequence ID" value="KAK0429232.1"/>
    <property type="molecule type" value="Genomic_DNA"/>
</dbReference>
<feature type="signal peptide" evidence="3">
    <location>
        <begin position="1"/>
        <end position="17"/>
    </location>
</feature>
<organism evidence="5 6">
    <name type="scientific">Steinernema hermaphroditum</name>
    <dbReference type="NCBI Taxonomy" id="289476"/>
    <lineage>
        <taxon>Eukaryota</taxon>
        <taxon>Metazoa</taxon>
        <taxon>Ecdysozoa</taxon>
        <taxon>Nematoda</taxon>
        <taxon>Chromadorea</taxon>
        <taxon>Rhabditida</taxon>
        <taxon>Tylenchina</taxon>
        <taxon>Panagrolaimomorpha</taxon>
        <taxon>Strongyloidoidea</taxon>
        <taxon>Steinernematidae</taxon>
        <taxon>Steinernema</taxon>
    </lineage>
</organism>
<reference evidence="5" key="1">
    <citation type="submission" date="2023-06" db="EMBL/GenBank/DDBJ databases">
        <title>Genomic analysis of the entomopathogenic nematode Steinernema hermaphroditum.</title>
        <authorList>
            <person name="Schwarz E.M."/>
            <person name="Heppert J.K."/>
            <person name="Baniya A."/>
            <person name="Schwartz H.T."/>
            <person name="Tan C.-H."/>
            <person name="Antoshechkin I."/>
            <person name="Sternberg P.W."/>
            <person name="Goodrich-Blair H."/>
            <person name="Dillman A.R."/>
        </authorList>
    </citation>
    <scope>NUCLEOTIDE SEQUENCE</scope>
    <source>
        <strain evidence="5">PS9179</strain>
        <tissue evidence="5">Whole animal</tissue>
    </source>
</reference>
<evidence type="ECO:0000313" key="6">
    <source>
        <dbReference type="Proteomes" id="UP001175271"/>
    </source>
</evidence>
<dbReference type="PANTHER" id="PTHR47966:SF8">
    <property type="entry name" value="ASPARTIC PROTEASE 1-RELATED"/>
    <property type="match status" value="1"/>
</dbReference>
<feature type="chain" id="PRO_5041268149" description="Peptidase A1 domain-containing protein" evidence="3">
    <location>
        <begin position="18"/>
        <end position="351"/>
    </location>
</feature>
<keyword evidence="2" id="KW-1015">Disulfide bond</keyword>
<dbReference type="GO" id="GO:0004190">
    <property type="term" value="F:aspartic-type endopeptidase activity"/>
    <property type="evidence" value="ECO:0007669"/>
    <property type="project" value="InterPro"/>
</dbReference>
<keyword evidence="3" id="KW-0732">Signal</keyword>
<dbReference type="InterPro" id="IPR033121">
    <property type="entry name" value="PEPTIDASE_A1"/>
</dbReference>
<dbReference type="Pfam" id="PF00026">
    <property type="entry name" value="Asp"/>
    <property type="match status" value="1"/>
</dbReference>
<dbReference type="InterPro" id="IPR034164">
    <property type="entry name" value="Pepsin-like_dom"/>
</dbReference>
<dbReference type="InterPro" id="IPR021109">
    <property type="entry name" value="Peptidase_aspartic_dom_sf"/>
</dbReference>
<dbReference type="PROSITE" id="PS51767">
    <property type="entry name" value="PEPTIDASE_A1"/>
    <property type="match status" value="1"/>
</dbReference>
<name>A0AA39IRN6_9BILA</name>
<evidence type="ECO:0000259" key="4">
    <source>
        <dbReference type="PROSITE" id="PS51767"/>
    </source>
</evidence>
<dbReference type="GO" id="GO:0006508">
    <property type="term" value="P:proteolysis"/>
    <property type="evidence" value="ECO:0007669"/>
    <property type="project" value="InterPro"/>
</dbReference>
<evidence type="ECO:0000313" key="5">
    <source>
        <dbReference type="EMBL" id="KAK0429232.1"/>
    </source>
</evidence>
<comment type="caution">
    <text evidence="5">The sequence shown here is derived from an EMBL/GenBank/DDBJ whole genome shotgun (WGS) entry which is preliminary data.</text>
</comment>
<dbReference type="PRINTS" id="PR00792">
    <property type="entry name" value="PEPSIN"/>
</dbReference>
<dbReference type="GO" id="GO:0005764">
    <property type="term" value="C:lysosome"/>
    <property type="evidence" value="ECO:0007669"/>
    <property type="project" value="TreeGrafter"/>
</dbReference>
<feature type="disulfide bond" evidence="2">
    <location>
        <begin position="271"/>
        <end position="308"/>
    </location>
</feature>
<keyword evidence="6" id="KW-1185">Reference proteome</keyword>
<accession>A0AA39IRN6</accession>
<gene>
    <name evidence="5" type="ORF">QR680_011263</name>
</gene>
<dbReference type="InterPro" id="IPR001461">
    <property type="entry name" value="Aspartic_peptidase_A1"/>
</dbReference>
<dbReference type="PANTHER" id="PTHR47966">
    <property type="entry name" value="BETA-SITE APP-CLEAVING ENZYME, ISOFORM A-RELATED"/>
    <property type="match status" value="1"/>
</dbReference>
<dbReference type="Gene3D" id="2.40.70.10">
    <property type="entry name" value="Acid Proteases"/>
    <property type="match status" value="2"/>
</dbReference>
<sequence>MGLQLFSFFCLLLLVGAIPLKETGGKVIQLRVVRSETPPQGRSAELYKHPWYEYLTADIAIGSNLQSFLYDFSTTSADLTVNFCTQHPPADPATCYEPLNSTSYRSENSYIASDFVSFGQYWNVSRQRFPKVHVGVNEHGFFGVVGAAWPSLATYGISPFWLNALKAEPQNMFGVFVSRNGQNNFLRFGGPLLPTECDVDNIRWHKLSSLSYWQFPVEGFLYGNFSKKIHQHAIMDTGSGWIGLPGAYLKEMMLRANVTYSQQEGAYLVECQRAYSLPPLDLAIEGKAYQIFSSAYVDTRNPLPGGMCVVNLKNSRGAFGADWTFGLPFMQSYCTSYDYDNKRIGFADNLF</sequence>
<protein>
    <recommendedName>
        <fullName evidence="4">Peptidase A1 domain-containing protein</fullName>
    </recommendedName>
</protein>
<dbReference type="Proteomes" id="UP001175271">
    <property type="component" value="Unassembled WGS sequence"/>
</dbReference>
<evidence type="ECO:0000256" key="3">
    <source>
        <dbReference type="SAM" id="SignalP"/>
    </source>
</evidence>
<dbReference type="CDD" id="cd05471">
    <property type="entry name" value="pepsin_like"/>
    <property type="match status" value="1"/>
</dbReference>
<evidence type="ECO:0000256" key="2">
    <source>
        <dbReference type="PIRSR" id="PIRSR601461-2"/>
    </source>
</evidence>